<dbReference type="InterPro" id="IPR014032">
    <property type="entry name" value="Peptidase_A24A_bac"/>
</dbReference>
<comment type="catalytic activity">
    <reaction evidence="9">
        <text>Typically cleaves a -Gly-|-Phe- bond to release an N-terminal, basic peptide of 5-8 residues from type IV prepilin, and then N-methylates the new N-terminal amino group, the methyl donor being S-adenosyl-L-methionine.</text>
        <dbReference type="EC" id="3.4.23.43"/>
    </reaction>
</comment>
<feature type="domain" description="Prepilin peptidase A24 N-terminal" evidence="12">
    <location>
        <begin position="16"/>
        <end position="95"/>
    </location>
</feature>
<evidence type="ECO:0000313" key="14">
    <source>
        <dbReference type="Proteomes" id="UP000034103"/>
    </source>
</evidence>
<dbReference type="Proteomes" id="UP000034103">
    <property type="component" value="Chromosome"/>
</dbReference>
<keyword evidence="9 13" id="KW-0808">Transferase</keyword>
<dbReference type="PATRIC" id="fig|1641812.3.peg.222"/>
<accession>A0A0F6U1K9</accession>
<dbReference type="InterPro" id="IPR050882">
    <property type="entry name" value="Prepilin_peptidase/N-MTase"/>
</dbReference>
<evidence type="ECO:0000256" key="6">
    <source>
        <dbReference type="ARBA" id="ARBA00022989"/>
    </source>
</evidence>
<dbReference type="InterPro" id="IPR000045">
    <property type="entry name" value="Prepilin_IV_endopep_pep"/>
</dbReference>
<dbReference type="InterPro" id="IPR010627">
    <property type="entry name" value="Prepilin_pept_A24_N"/>
</dbReference>
<dbReference type="AlphaFoldDB" id="A0A0F6U1K9"/>
<reference evidence="13 14" key="1">
    <citation type="journal article" date="2015" name="Genome Announc.">
        <title>Complete Genome Sequence of Microcystis aeruginosa NIES-2549, a Bloom-Forming Cyanobacterium from Lake Kasumigaura, Japan.</title>
        <authorList>
            <person name="Yamaguchi H."/>
            <person name="Suzuki S."/>
            <person name="Tanabe Y."/>
            <person name="Osana Y."/>
            <person name="Shimura Y."/>
            <person name="Ishida K."/>
            <person name="Kawachi M."/>
        </authorList>
    </citation>
    <scope>NUCLEOTIDE SEQUENCE [LARGE SCALE GENOMIC DNA]</scope>
    <source>
        <strain evidence="13 14">NIES-2549</strain>
    </source>
</reference>
<feature type="transmembrane region" description="Helical" evidence="10">
    <location>
        <begin position="235"/>
        <end position="253"/>
    </location>
</feature>
<keyword evidence="6 10" id="KW-1133">Transmembrane helix</keyword>
<evidence type="ECO:0000256" key="1">
    <source>
        <dbReference type="ARBA" id="ARBA00004429"/>
    </source>
</evidence>
<evidence type="ECO:0000256" key="7">
    <source>
        <dbReference type="ARBA" id="ARBA00023136"/>
    </source>
</evidence>
<dbReference type="GO" id="GO:0004190">
    <property type="term" value="F:aspartic-type endopeptidase activity"/>
    <property type="evidence" value="ECO:0007669"/>
    <property type="project" value="UniProtKB-EC"/>
</dbReference>
<feature type="transmembrane region" description="Helical" evidence="10">
    <location>
        <begin position="154"/>
        <end position="173"/>
    </location>
</feature>
<dbReference type="PRINTS" id="PR00864">
    <property type="entry name" value="PREPILNPTASE"/>
</dbReference>
<dbReference type="RefSeq" id="WP_046660598.1">
    <property type="nucleotide sequence ID" value="NZ_CP011304.1"/>
</dbReference>
<dbReference type="GO" id="GO:0032259">
    <property type="term" value="P:methylation"/>
    <property type="evidence" value="ECO:0007669"/>
    <property type="project" value="UniProtKB-KW"/>
</dbReference>
<evidence type="ECO:0000256" key="10">
    <source>
        <dbReference type="SAM" id="Phobius"/>
    </source>
</evidence>
<keyword evidence="7 10" id="KW-0472">Membrane</keyword>
<evidence type="ECO:0000256" key="5">
    <source>
        <dbReference type="ARBA" id="ARBA00022692"/>
    </source>
</evidence>
<keyword evidence="9" id="KW-0645">Protease</keyword>
<feature type="transmembrane region" description="Helical" evidence="10">
    <location>
        <begin position="194"/>
        <end position="223"/>
    </location>
</feature>
<evidence type="ECO:0000256" key="3">
    <source>
        <dbReference type="ARBA" id="ARBA00022475"/>
    </source>
</evidence>
<keyword evidence="9 13" id="KW-0489">Methyltransferase</keyword>
<protein>
    <recommendedName>
        <fullName evidence="9">Prepilin leader peptidase/N-methyltransferase</fullName>
        <ecNumber evidence="9">2.1.1.-</ecNumber>
        <ecNumber evidence="9">3.4.23.43</ecNumber>
    </recommendedName>
</protein>
<feature type="domain" description="Prepilin type IV endopeptidase peptidase" evidence="11">
    <location>
        <begin position="108"/>
        <end position="222"/>
    </location>
</feature>
<keyword evidence="9 13" id="KW-0378">Hydrolase</keyword>
<dbReference type="EC" id="3.4.23.43" evidence="9"/>
<dbReference type="PANTHER" id="PTHR30487:SF0">
    <property type="entry name" value="PREPILIN LEADER PEPTIDASE_N-METHYLTRANSFERASE-RELATED"/>
    <property type="match status" value="1"/>
</dbReference>
<feature type="transmembrane region" description="Helical" evidence="10">
    <location>
        <begin position="6"/>
        <end position="29"/>
    </location>
</feature>
<gene>
    <name evidence="13" type="ORF">MYAER_0213</name>
</gene>
<dbReference type="GO" id="GO:0006465">
    <property type="term" value="P:signal peptide processing"/>
    <property type="evidence" value="ECO:0007669"/>
    <property type="project" value="TreeGrafter"/>
</dbReference>
<comment type="function">
    <text evidence="9">Plays an essential role in type IV pili and type II pseudopili formation by proteolytically removing the leader sequence from substrate proteins and subsequently monomethylating the alpha-amino group of the newly exposed N-terminal phenylalanine.</text>
</comment>
<dbReference type="Pfam" id="PF06750">
    <property type="entry name" value="A24_N_bact"/>
    <property type="match status" value="1"/>
</dbReference>
<dbReference type="HOGENOM" id="CLU_057101_0_1_3"/>
<evidence type="ECO:0000256" key="9">
    <source>
        <dbReference type="RuleBase" id="RU003794"/>
    </source>
</evidence>
<keyword evidence="4" id="KW-0997">Cell inner membrane</keyword>
<name>A0A0F6U1K9_MICAE</name>
<proteinExistence type="inferred from homology"/>
<evidence type="ECO:0000256" key="8">
    <source>
        <dbReference type="RuleBase" id="RU003793"/>
    </source>
</evidence>
<dbReference type="EC" id="2.1.1.-" evidence="9"/>
<sequence length="269" mass="29529">METLFHLVTFAFVFAFGASVGSFLNVVIYRLPKGISLVYPPSHCPKCHHRLGKSENIPVLGWLWLGGRCRWCKTPISVRYPAVETFTGLLFCLVLGDFSFSWQTLGHWILLSWLLALALIDFDTMTLPNSLTQSGLVLGIVFQTLLGWQNNQTVIYLFSAIASAVLGVWLFDLTRWGGSFALRQQAMGGGDAKLAAMIGAWLGWQALLVTAFLACAIGAVIGMTGIFLGKMGKRQAIPFGPFLALGALMSVFWSDKIISAYQTIFLPLL</sequence>
<dbReference type="GO" id="GO:0005886">
    <property type="term" value="C:plasma membrane"/>
    <property type="evidence" value="ECO:0007669"/>
    <property type="project" value="UniProtKB-SubCell"/>
</dbReference>
<evidence type="ECO:0000256" key="4">
    <source>
        <dbReference type="ARBA" id="ARBA00022519"/>
    </source>
</evidence>
<keyword evidence="3" id="KW-1003">Cell membrane</keyword>
<dbReference type="EMBL" id="CP011304">
    <property type="protein sequence ID" value="AKE62577.1"/>
    <property type="molecule type" value="Genomic_DNA"/>
</dbReference>
<feature type="transmembrane region" description="Helical" evidence="10">
    <location>
        <begin position="131"/>
        <end position="148"/>
    </location>
</feature>
<dbReference type="Gene3D" id="1.20.120.1220">
    <property type="match status" value="1"/>
</dbReference>
<evidence type="ECO:0000313" key="13">
    <source>
        <dbReference type="EMBL" id="AKE62577.1"/>
    </source>
</evidence>
<dbReference type="Pfam" id="PF01478">
    <property type="entry name" value="Peptidase_A24"/>
    <property type="match status" value="1"/>
</dbReference>
<keyword evidence="9" id="KW-0511">Multifunctional enzyme</keyword>
<evidence type="ECO:0000256" key="2">
    <source>
        <dbReference type="ARBA" id="ARBA00005801"/>
    </source>
</evidence>
<evidence type="ECO:0000259" key="11">
    <source>
        <dbReference type="Pfam" id="PF01478"/>
    </source>
</evidence>
<comment type="similarity">
    <text evidence="2 8">Belongs to the peptidase A24 family.</text>
</comment>
<dbReference type="GO" id="GO:0008168">
    <property type="term" value="F:methyltransferase activity"/>
    <property type="evidence" value="ECO:0007669"/>
    <property type="project" value="UniProtKB-KW"/>
</dbReference>
<comment type="subcellular location">
    <subcellularLocation>
        <location evidence="1">Cell inner membrane</location>
        <topology evidence="1">Multi-pass membrane protein</topology>
    </subcellularLocation>
    <subcellularLocation>
        <location evidence="9">Cell membrane</location>
        <topology evidence="9">Multi-pass membrane protein</topology>
    </subcellularLocation>
</comment>
<evidence type="ECO:0000259" key="12">
    <source>
        <dbReference type="Pfam" id="PF06750"/>
    </source>
</evidence>
<keyword evidence="5 9" id="KW-0812">Transmembrane</keyword>
<dbReference type="PANTHER" id="PTHR30487">
    <property type="entry name" value="TYPE 4 PREPILIN-LIKE PROTEINS LEADER PEPTIDE-PROCESSING ENZYME"/>
    <property type="match status" value="1"/>
</dbReference>
<organism evidence="13 14">
    <name type="scientific">Microcystis aeruginosa NIES-2549</name>
    <dbReference type="NCBI Taxonomy" id="1641812"/>
    <lineage>
        <taxon>Bacteria</taxon>
        <taxon>Bacillati</taxon>
        <taxon>Cyanobacteriota</taxon>
        <taxon>Cyanophyceae</taxon>
        <taxon>Oscillatoriophycideae</taxon>
        <taxon>Chroococcales</taxon>
        <taxon>Microcystaceae</taxon>
        <taxon>Microcystis</taxon>
    </lineage>
</organism>